<evidence type="ECO:0000313" key="2">
    <source>
        <dbReference type="Proteomes" id="UP000800036"/>
    </source>
</evidence>
<reference evidence="1" key="1">
    <citation type="journal article" date="2020" name="Stud. Mycol.">
        <title>101 Dothideomycetes genomes: a test case for predicting lifestyles and emergence of pathogens.</title>
        <authorList>
            <person name="Haridas S."/>
            <person name="Albert R."/>
            <person name="Binder M."/>
            <person name="Bloem J."/>
            <person name="Labutti K."/>
            <person name="Salamov A."/>
            <person name="Andreopoulos B."/>
            <person name="Baker S."/>
            <person name="Barry K."/>
            <person name="Bills G."/>
            <person name="Bluhm B."/>
            <person name="Cannon C."/>
            <person name="Castanera R."/>
            <person name="Culley D."/>
            <person name="Daum C."/>
            <person name="Ezra D."/>
            <person name="Gonzalez J."/>
            <person name="Henrissat B."/>
            <person name="Kuo A."/>
            <person name="Liang C."/>
            <person name="Lipzen A."/>
            <person name="Lutzoni F."/>
            <person name="Magnuson J."/>
            <person name="Mondo S."/>
            <person name="Nolan M."/>
            <person name="Ohm R."/>
            <person name="Pangilinan J."/>
            <person name="Park H.-J."/>
            <person name="Ramirez L."/>
            <person name="Alfaro M."/>
            <person name="Sun H."/>
            <person name="Tritt A."/>
            <person name="Yoshinaga Y."/>
            <person name="Zwiers L.-H."/>
            <person name="Turgeon B."/>
            <person name="Goodwin S."/>
            <person name="Spatafora J."/>
            <person name="Crous P."/>
            <person name="Grigoriev I."/>
        </authorList>
    </citation>
    <scope>NUCLEOTIDE SEQUENCE</scope>
    <source>
        <strain evidence="1">CBS 107.79</strain>
    </source>
</reference>
<dbReference type="PANTHER" id="PTHR24148:SF64">
    <property type="entry name" value="HETEROKARYON INCOMPATIBILITY DOMAIN-CONTAINING PROTEIN"/>
    <property type="match status" value="1"/>
</dbReference>
<protein>
    <submittedName>
        <fullName evidence="1">Uncharacterized protein</fullName>
    </submittedName>
</protein>
<sequence length="493" mass="54950">MHPRLFRRLWSRKDREPRDAALPQHSFQNDDCESRDAVLSQPFYQHEPLPHRKIRVLILYPLTKETSAAASNRFISANAGPTKLPHAAEAVTLILNIQLYKCDDFAIPLAVILFISKWYSATDPRDRIYAVQNLAGGRELKILAIGPEYNEDVTRVYTKMAARIIEAQACMALVNSGESSIANERDIWKALVAGASRDGVRLSESYGDGFGMLIDRIASDQAYSHSEIPSSYLEHLSQIFRRGVFWSRQFAIDSEGNMCLVPDSVRRDNLIVIIASLNVPLVMRPLEGNMYEIIEECYVHGYMYEQQEDPKGAAESTTSASSLNQCLHRVEVGQILRLPTILNGNLNSVELLRPNILPLLALLVPPRHLPKLLLGAGAAVGSRDFINHHHSRLAINRGTRLRIAVIGSPLSPFLQVLGERSEGGNKLEVKARRESGGKNVYFVDKLGAVMSAESDPAVTGVAKHLNPNHMNERAQKGLLNLVFVATREDILRE</sequence>
<evidence type="ECO:0000313" key="1">
    <source>
        <dbReference type="EMBL" id="KAF1976145.1"/>
    </source>
</evidence>
<organism evidence="1 2">
    <name type="scientific">Bimuria novae-zelandiae CBS 107.79</name>
    <dbReference type="NCBI Taxonomy" id="1447943"/>
    <lineage>
        <taxon>Eukaryota</taxon>
        <taxon>Fungi</taxon>
        <taxon>Dikarya</taxon>
        <taxon>Ascomycota</taxon>
        <taxon>Pezizomycotina</taxon>
        <taxon>Dothideomycetes</taxon>
        <taxon>Pleosporomycetidae</taxon>
        <taxon>Pleosporales</taxon>
        <taxon>Massarineae</taxon>
        <taxon>Didymosphaeriaceae</taxon>
        <taxon>Bimuria</taxon>
    </lineage>
</organism>
<dbReference type="Proteomes" id="UP000800036">
    <property type="component" value="Unassembled WGS sequence"/>
</dbReference>
<dbReference type="AlphaFoldDB" id="A0A6A5VGG9"/>
<dbReference type="PANTHER" id="PTHR24148">
    <property type="entry name" value="ANKYRIN REPEAT DOMAIN-CONTAINING PROTEIN 39 HOMOLOG-RELATED"/>
    <property type="match status" value="1"/>
</dbReference>
<proteinExistence type="predicted"/>
<keyword evidence="2" id="KW-1185">Reference proteome</keyword>
<accession>A0A6A5VGG9</accession>
<name>A0A6A5VGG9_9PLEO</name>
<gene>
    <name evidence="1" type="ORF">BU23DRAFT_629708</name>
</gene>
<dbReference type="EMBL" id="ML976667">
    <property type="protein sequence ID" value="KAF1976145.1"/>
    <property type="molecule type" value="Genomic_DNA"/>
</dbReference>
<dbReference type="InterPro" id="IPR052895">
    <property type="entry name" value="HetReg/Transcr_Mod"/>
</dbReference>